<dbReference type="RefSeq" id="WP_244887963.1">
    <property type="nucleotide sequence ID" value="NZ_FOUF01000003.1"/>
</dbReference>
<accession>A0A1I4LY27</accession>
<dbReference type="EMBL" id="FOUF01000003">
    <property type="protein sequence ID" value="SFL95627.1"/>
    <property type="molecule type" value="Genomic_DNA"/>
</dbReference>
<evidence type="ECO:0000313" key="1">
    <source>
        <dbReference type="EMBL" id="SFL95627.1"/>
    </source>
</evidence>
<dbReference type="InterPro" id="IPR025500">
    <property type="entry name" value="DUF4390"/>
</dbReference>
<reference evidence="1 2" key="1">
    <citation type="submission" date="2016-10" db="EMBL/GenBank/DDBJ databases">
        <authorList>
            <person name="de Groot N.N."/>
        </authorList>
    </citation>
    <scope>NUCLEOTIDE SEQUENCE [LARGE SCALE GENOMIC DNA]</scope>
    <source>
        <strain evidence="1 2">Nm146</strain>
    </source>
</reference>
<dbReference type="AlphaFoldDB" id="A0A1I4LY27"/>
<gene>
    <name evidence="1" type="ORF">SAMN05421880_10316</name>
</gene>
<organism evidence="1 2">
    <name type="scientific">Nitrosomonas nitrosa</name>
    <dbReference type="NCBI Taxonomy" id="52442"/>
    <lineage>
        <taxon>Bacteria</taxon>
        <taxon>Pseudomonadati</taxon>
        <taxon>Pseudomonadota</taxon>
        <taxon>Betaproteobacteria</taxon>
        <taxon>Nitrosomonadales</taxon>
        <taxon>Nitrosomonadaceae</taxon>
        <taxon>Nitrosomonas</taxon>
    </lineage>
</organism>
<dbReference type="STRING" id="52442.SAMN05421880_10316"/>
<protein>
    <recommendedName>
        <fullName evidence="3">DUF4390 domain-containing protein</fullName>
    </recommendedName>
</protein>
<name>A0A1I4LY27_9PROT</name>
<proteinExistence type="predicted"/>
<dbReference type="Proteomes" id="UP000199561">
    <property type="component" value="Unassembled WGS sequence"/>
</dbReference>
<evidence type="ECO:0000313" key="2">
    <source>
        <dbReference type="Proteomes" id="UP000199561"/>
    </source>
</evidence>
<evidence type="ECO:0008006" key="3">
    <source>
        <dbReference type="Google" id="ProtNLM"/>
    </source>
</evidence>
<sequence length="190" mass="21715">MIAATLAVLMLSVSQARSEGSIEIKSFSLDAVDEGYQTSLDAEIVLNSTLEQALEKGIVLYFVTKFAIIDSRWFWLDEEVARSKLRIGLSYHALTRQYRLSGRIITSQSFDTLQDALHALGKQHNIPLEVRPSLKQDAEYTATLQIWLDISRLAKPFQLEWFSSKDWNLSSEKQEWRIRLPVVPSQSLIK</sequence>
<dbReference type="Pfam" id="PF14334">
    <property type="entry name" value="DUF4390"/>
    <property type="match status" value="1"/>
</dbReference>
<keyword evidence="2" id="KW-1185">Reference proteome</keyword>